<name>A0A511N134_DEIC1</name>
<reference evidence="1 2" key="1">
    <citation type="submission" date="2019-07" db="EMBL/GenBank/DDBJ databases">
        <title>Whole genome shotgun sequence of Deinococcus cellulosilyticus NBRC 106333.</title>
        <authorList>
            <person name="Hosoyama A."/>
            <person name="Uohara A."/>
            <person name="Ohji S."/>
            <person name="Ichikawa N."/>
        </authorList>
    </citation>
    <scope>NUCLEOTIDE SEQUENCE [LARGE SCALE GENOMIC DNA]</scope>
    <source>
        <strain evidence="1 2">NBRC 106333</strain>
    </source>
</reference>
<dbReference type="OrthoDB" id="1491115at2"/>
<dbReference type="PANTHER" id="PTHR39441">
    <property type="entry name" value="DUF2252 DOMAIN-CONTAINING PROTEIN"/>
    <property type="match status" value="1"/>
</dbReference>
<comment type="caution">
    <text evidence="1">The sequence shown here is derived from an EMBL/GenBank/DDBJ whole genome shotgun (WGS) entry which is preliminary data.</text>
</comment>
<keyword evidence="2" id="KW-1185">Reference proteome</keyword>
<sequence>MKAHIQLDFQASPEERLRKGQELRGNFDLQALRDFRPDRHNKTALALFQDSDSTRLKKYIPIRYGRMLESAFATFRGGAAVMARDLAHLPRSGVQVQLCGDTHLGNFGLYASPERHMMFDLNDFDETLPGPFEFDLYRLTASCAVAALHLGFAESTARNIVQAALQSYREHTADFAKMGHLEVWYHHIGTTRVMDMLDEARDHMRKSVRKAEDKTSQTAVEKMALWTASGWKFKPDPPKIEPVDNRTLHLSLQHFFSTYLESLPDDRHFLLSKYTFVDAAFRLTGVGSAGRQAYLALMQGQDRKDTLLLQLKQAFPSVLEEALGQSAYSHHGQRVVAGQKLMQANSDIFLGWSTFRNRNFYVRQLRDRKGSIDINDLSAQDLKEYSELCAYVLARAHARSGDAALISGFLMEETAFDEALANFALRYAELNQADHDQLLKAAHAGEIPVEWGI</sequence>
<dbReference type="Pfam" id="PF10009">
    <property type="entry name" value="DUF2252"/>
    <property type="match status" value="1"/>
</dbReference>
<dbReference type="AlphaFoldDB" id="A0A511N134"/>
<evidence type="ECO:0000313" key="1">
    <source>
        <dbReference type="EMBL" id="GEM46076.1"/>
    </source>
</evidence>
<accession>A0A511N134</accession>
<evidence type="ECO:0000313" key="2">
    <source>
        <dbReference type="Proteomes" id="UP000321306"/>
    </source>
</evidence>
<dbReference type="RefSeq" id="WP_146883895.1">
    <property type="nucleotide sequence ID" value="NZ_BJXB01000006.1"/>
</dbReference>
<dbReference type="Proteomes" id="UP000321306">
    <property type="component" value="Unassembled WGS sequence"/>
</dbReference>
<dbReference type="EMBL" id="BJXB01000006">
    <property type="protein sequence ID" value="GEM46076.1"/>
    <property type="molecule type" value="Genomic_DNA"/>
</dbReference>
<organism evidence="1 2">
    <name type="scientific">Deinococcus cellulosilyticus (strain DSM 18568 / NBRC 106333 / KACC 11606 / 5516J-15)</name>
    <dbReference type="NCBI Taxonomy" id="1223518"/>
    <lineage>
        <taxon>Bacteria</taxon>
        <taxon>Thermotogati</taxon>
        <taxon>Deinococcota</taxon>
        <taxon>Deinococci</taxon>
        <taxon>Deinococcales</taxon>
        <taxon>Deinococcaceae</taxon>
        <taxon>Deinococcus</taxon>
    </lineage>
</organism>
<protein>
    <recommendedName>
        <fullName evidence="3">DUF2252 domain-containing protein</fullName>
    </recommendedName>
</protein>
<dbReference type="InterPro" id="IPR018721">
    <property type="entry name" value="DUF2252"/>
</dbReference>
<dbReference type="PANTHER" id="PTHR39441:SF1">
    <property type="entry name" value="DUF2252 DOMAIN-CONTAINING PROTEIN"/>
    <property type="match status" value="1"/>
</dbReference>
<proteinExistence type="predicted"/>
<evidence type="ECO:0008006" key="3">
    <source>
        <dbReference type="Google" id="ProtNLM"/>
    </source>
</evidence>
<gene>
    <name evidence="1" type="ORF">DC3_17110</name>
</gene>